<keyword evidence="2" id="KW-1185">Reference proteome</keyword>
<dbReference type="Proteomes" id="UP000207593">
    <property type="component" value="Segment"/>
</dbReference>
<proteinExistence type="predicted"/>
<organism evidence="1 2">
    <name type="scientific">Sulfitobacter phage phiCB2047-B</name>
    <dbReference type="NCBI Taxonomy" id="754046"/>
    <lineage>
        <taxon>Viruses</taxon>
        <taxon>Duplodnaviria</taxon>
        <taxon>Heunggongvirae</taxon>
        <taxon>Uroviricota</taxon>
        <taxon>Caudoviricetes</taxon>
        <taxon>Schitoviridae</taxon>
        <taxon>Rhodovirinae</taxon>
        <taxon>Raunefjordenvirus</taxon>
        <taxon>Raunefjordenvirus CB2047B</taxon>
    </lineage>
</organism>
<accession>M4PYK1</accession>
<dbReference type="EMBL" id="HQ317387">
    <property type="protein sequence ID" value="AGH07439.1"/>
    <property type="molecule type" value="Genomic_DNA"/>
</dbReference>
<dbReference type="KEGG" id="vg:15012455"/>
<protein>
    <submittedName>
        <fullName evidence="1">Uncharacterized protein</fullName>
    </submittedName>
</protein>
<gene>
    <name evidence="1" type="ORF">SUFG_00072</name>
</gene>
<dbReference type="RefSeq" id="YP_007675855.1">
    <property type="nucleotide sequence ID" value="NC_020862.2"/>
</dbReference>
<reference evidence="1 2" key="1">
    <citation type="journal article" date="2014" name="Genome Announc.">
        <title>Genome Sequence of the Sulfitobacter sp. Strain 2047-Infecting Lytic Phage {Phi}CB2047-B.</title>
        <authorList>
            <person name="Ankrah N.Y."/>
            <person name="Budinoff C.R."/>
            <person name="Wilson W.H."/>
            <person name="Wilhelm S.W."/>
            <person name="Buchan A."/>
        </authorList>
    </citation>
    <scope>NUCLEOTIDE SEQUENCE [LARGE SCALE GENOMIC DNA]</scope>
    <source>
        <strain evidence="2">phiCB2047-B</strain>
    </source>
</reference>
<dbReference type="GeneID" id="15012455"/>
<evidence type="ECO:0000313" key="1">
    <source>
        <dbReference type="EMBL" id="AGH07439.1"/>
    </source>
</evidence>
<name>M4PYK1_9CAUD</name>
<evidence type="ECO:0000313" key="2">
    <source>
        <dbReference type="Proteomes" id="UP000207593"/>
    </source>
</evidence>
<sequence>MQKTLMLERDGQLPFAYQVPEPVYEEFKHYQGIKLASPHSVIAMIDASCILHLRRLEQSIDEWKTKSIKEIQAYDRHKNLRN</sequence>